<keyword evidence="4" id="KW-1134">Transmembrane beta strand</keyword>
<dbReference type="InterPro" id="IPR027246">
    <property type="entry name" value="Porin_Euk/Tom40"/>
</dbReference>
<dbReference type="GO" id="GO:0005741">
    <property type="term" value="C:mitochondrial outer membrane"/>
    <property type="evidence" value="ECO:0007669"/>
    <property type="project" value="UniProtKB-SubCell"/>
</dbReference>
<feature type="compositionally biased region" description="Polar residues" evidence="10">
    <location>
        <begin position="18"/>
        <end position="27"/>
    </location>
</feature>
<evidence type="ECO:0000256" key="3">
    <source>
        <dbReference type="ARBA" id="ARBA00022448"/>
    </source>
</evidence>
<evidence type="ECO:0000256" key="5">
    <source>
        <dbReference type="ARBA" id="ARBA00022692"/>
    </source>
</evidence>
<keyword evidence="5" id="KW-0812">Transmembrane</keyword>
<evidence type="ECO:0000256" key="1">
    <source>
        <dbReference type="ARBA" id="ARBA00004374"/>
    </source>
</evidence>
<gene>
    <name evidence="11" type="ORF">ASTO00021_LOCUS13337</name>
</gene>
<evidence type="ECO:0000256" key="2">
    <source>
        <dbReference type="ARBA" id="ARBA00010510"/>
    </source>
</evidence>
<dbReference type="AlphaFoldDB" id="A0A7S3PLP7"/>
<evidence type="ECO:0000313" key="11">
    <source>
        <dbReference type="EMBL" id="CAE0443243.1"/>
    </source>
</evidence>
<keyword evidence="6" id="KW-1000">Mitochondrion outer membrane</keyword>
<accession>A0A7S3PLP7</accession>
<reference evidence="11" key="1">
    <citation type="submission" date="2021-01" db="EMBL/GenBank/DDBJ databases">
        <authorList>
            <person name="Corre E."/>
            <person name="Pelletier E."/>
            <person name="Niang G."/>
            <person name="Scheremetjew M."/>
            <person name="Finn R."/>
            <person name="Kale V."/>
            <person name="Holt S."/>
            <person name="Cochrane G."/>
            <person name="Meng A."/>
            <person name="Brown T."/>
            <person name="Cohen L."/>
        </authorList>
    </citation>
    <scope>NUCLEOTIDE SEQUENCE</scope>
    <source>
        <strain evidence="11">GSBS06</strain>
    </source>
</reference>
<dbReference type="GO" id="GO:0030150">
    <property type="term" value="P:protein import into mitochondrial matrix"/>
    <property type="evidence" value="ECO:0007669"/>
    <property type="project" value="InterPro"/>
</dbReference>
<evidence type="ECO:0008006" key="12">
    <source>
        <dbReference type="Google" id="ProtNLM"/>
    </source>
</evidence>
<dbReference type="Pfam" id="PF01459">
    <property type="entry name" value="Porin_3"/>
    <property type="match status" value="1"/>
</dbReference>
<sequence length="382" mass="41448">MERFLSGWDWKGLEFQSQDPNRSSWFGGSTAECAPAPVGGGMTPIGMLQQQEGTSGGGVQSPPPVMLQDGTAIDTSKANADPTAGAVVQPQEQLPQQAAVEYTSDGRSNPGQFDKADSDAIRVLKPDIFDGCRFEHNKMLGPAFTVNHSLWLGSHMIQGGNNYNFGSTVVLNEGKTMLLGRLDPDGRLDAQWHQEILQPQKIISRVQSSISSSQEQSMTQASLEVNGIDYASTFKLTKGPMFGLSYFQSVTPKIAMGAEGFYHHGQGVSHVFARGKYDNGKDIATATLTTMGSLSTNYVRKVNDRVTLAAELEVALDSYQSRMNFGYEFMLRQSKISGVISTEGVIQTQITEAIMPGFAIIFNGILDHASDQHRFGYGVQIG</sequence>
<comment type="similarity">
    <text evidence="2">Belongs to the Tom40 family.</text>
</comment>
<dbReference type="Gene3D" id="2.40.160.10">
    <property type="entry name" value="Porin"/>
    <property type="match status" value="1"/>
</dbReference>
<dbReference type="CDD" id="cd07305">
    <property type="entry name" value="Porin3_Tom40"/>
    <property type="match status" value="1"/>
</dbReference>
<evidence type="ECO:0000256" key="9">
    <source>
        <dbReference type="ARBA" id="ARBA00023136"/>
    </source>
</evidence>
<evidence type="ECO:0000256" key="10">
    <source>
        <dbReference type="SAM" id="MobiDB-lite"/>
    </source>
</evidence>
<organism evidence="11">
    <name type="scientific">Aplanochytrium stocchinoi</name>
    <dbReference type="NCBI Taxonomy" id="215587"/>
    <lineage>
        <taxon>Eukaryota</taxon>
        <taxon>Sar</taxon>
        <taxon>Stramenopiles</taxon>
        <taxon>Bigyra</taxon>
        <taxon>Labyrinthulomycetes</taxon>
        <taxon>Thraustochytrida</taxon>
        <taxon>Thraustochytriidae</taxon>
        <taxon>Aplanochytrium</taxon>
    </lineage>
</organism>
<keyword evidence="8" id="KW-0496">Mitochondrion</keyword>
<keyword evidence="3" id="KW-0813">Transport</keyword>
<feature type="region of interest" description="Disordered" evidence="10">
    <location>
        <begin position="18"/>
        <end position="70"/>
    </location>
</feature>
<evidence type="ECO:0000256" key="8">
    <source>
        <dbReference type="ARBA" id="ARBA00023128"/>
    </source>
</evidence>
<evidence type="ECO:0000256" key="6">
    <source>
        <dbReference type="ARBA" id="ARBA00022787"/>
    </source>
</evidence>
<evidence type="ECO:0000256" key="7">
    <source>
        <dbReference type="ARBA" id="ARBA00022927"/>
    </source>
</evidence>
<dbReference type="InterPro" id="IPR037930">
    <property type="entry name" value="Tom40"/>
</dbReference>
<dbReference type="InterPro" id="IPR023614">
    <property type="entry name" value="Porin_dom_sf"/>
</dbReference>
<comment type="subcellular location">
    <subcellularLocation>
        <location evidence="1">Mitochondrion outer membrane</location>
        <topology evidence="1">Multi-pass membrane protein</topology>
    </subcellularLocation>
</comment>
<dbReference type="EMBL" id="HBIN01017484">
    <property type="protein sequence ID" value="CAE0443243.1"/>
    <property type="molecule type" value="Transcribed_RNA"/>
</dbReference>
<protein>
    <recommendedName>
        <fullName evidence="12">Mitochondrial import receptor subunit TOM40</fullName>
    </recommendedName>
</protein>
<dbReference type="PANTHER" id="PTHR10802">
    <property type="entry name" value="MITOCHONDRIAL IMPORT RECEPTOR SUBUNIT TOM40"/>
    <property type="match status" value="1"/>
</dbReference>
<dbReference type="GO" id="GO:0008320">
    <property type="term" value="F:protein transmembrane transporter activity"/>
    <property type="evidence" value="ECO:0007669"/>
    <property type="project" value="InterPro"/>
</dbReference>
<keyword evidence="9" id="KW-0472">Membrane</keyword>
<evidence type="ECO:0000256" key="4">
    <source>
        <dbReference type="ARBA" id="ARBA00022452"/>
    </source>
</evidence>
<name>A0A7S3PLP7_9STRA</name>
<proteinExistence type="inferred from homology"/>
<keyword evidence="7" id="KW-0653">Protein transport</keyword>